<evidence type="ECO:0000313" key="2">
    <source>
        <dbReference type="EMBL" id="KAG5460290.1"/>
    </source>
</evidence>
<name>A0A8H7ZVS5_9FUNG</name>
<dbReference type="Proteomes" id="UP000673691">
    <property type="component" value="Unassembled WGS sequence"/>
</dbReference>
<organism evidence="2 3">
    <name type="scientific">Olpidium bornovanus</name>
    <dbReference type="NCBI Taxonomy" id="278681"/>
    <lineage>
        <taxon>Eukaryota</taxon>
        <taxon>Fungi</taxon>
        <taxon>Fungi incertae sedis</taxon>
        <taxon>Olpidiomycota</taxon>
        <taxon>Olpidiomycotina</taxon>
        <taxon>Olpidiomycetes</taxon>
        <taxon>Olpidiales</taxon>
        <taxon>Olpidiaceae</taxon>
        <taxon>Olpidium</taxon>
    </lineage>
</organism>
<sequence length="59" mass="6750">MQEVRRQVHRTRLRRHLHGHDPAQASSLPPCFIQSIRLSGSGNRREDAIYGFVRSASPL</sequence>
<dbReference type="EMBL" id="JAEFCI010005439">
    <property type="protein sequence ID" value="KAG5460290.1"/>
    <property type="molecule type" value="Genomic_DNA"/>
</dbReference>
<feature type="region of interest" description="Disordered" evidence="1">
    <location>
        <begin position="1"/>
        <end position="28"/>
    </location>
</feature>
<accession>A0A8H7ZVS5</accession>
<dbReference type="AlphaFoldDB" id="A0A8H7ZVS5"/>
<proteinExistence type="predicted"/>
<keyword evidence="3" id="KW-1185">Reference proteome</keyword>
<comment type="caution">
    <text evidence="2">The sequence shown here is derived from an EMBL/GenBank/DDBJ whole genome shotgun (WGS) entry which is preliminary data.</text>
</comment>
<reference evidence="2 3" key="1">
    <citation type="journal article" name="Sci. Rep.">
        <title>Genome-scale phylogenetic analyses confirm Olpidium as the closest living zoosporic fungus to the non-flagellated, terrestrial fungi.</title>
        <authorList>
            <person name="Chang Y."/>
            <person name="Rochon D."/>
            <person name="Sekimoto S."/>
            <person name="Wang Y."/>
            <person name="Chovatia M."/>
            <person name="Sandor L."/>
            <person name="Salamov A."/>
            <person name="Grigoriev I.V."/>
            <person name="Stajich J.E."/>
            <person name="Spatafora J.W."/>
        </authorList>
    </citation>
    <scope>NUCLEOTIDE SEQUENCE [LARGE SCALE GENOMIC DNA]</scope>
    <source>
        <strain evidence="2">S191</strain>
    </source>
</reference>
<gene>
    <name evidence="2" type="ORF">BJ554DRAFT_7679</name>
</gene>
<evidence type="ECO:0000256" key="1">
    <source>
        <dbReference type="SAM" id="MobiDB-lite"/>
    </source>
</evidence>
<feature type="compositionally biased region" description="Basic residues" evidence="1">
    <location>
        <begin position="7"/>
        <end position="18"/>
    </location>
</feature>
<evidence type="ECO:0000313" key="3">
    <source>
        <dbReference type="Proteomes" id="UP000673691"/>
    </source>
</evidence>
<protein>
    <submittedName>
        <fullName evidence="2">Uncharacterized protein</fullName>
    </submittedName>
</protein>